<keyword evidence="11" id="KW-1185">Reference proteome</keyword>
<evidence type="ECO:0000256" key="1">
    <source>
        <dbReference type="ARBA" id="ARBA00001946"/>
    </source>
</evidence>
<keyword evidence="6 10" id="KW-0255">Endonuclease</keyword>
<evidence type="ECO:0000256" key="7">
    <source>
        <dbReference type="SAM" id="Phobius"/>
    </source>
</evidence>
<dbReference type="PROSITE" id="PS01070">
    <property type="entry name" value="NUCLEASE_NON_SPEC"/>
    <property type="match status" value="1"/>
</dbReference>
<gene>
    <name evidence="10" type="ORF">KXJ69_01870</name>
</gene>
<dbReference type="Proteomes" id="UP001138686">
    <property type="component" value="Unassembled WGS sequence"/>
</dbReference>
<keyword evidence="6" id="KW-0540">Nuclease</keyword>
<accession>A0A9X1FM85</accession>
<protein>
    <recommendedName>
        <fullName evidence="6">Endonuclease</fullName>
        <ecNumber evidence="6">3.1.30.-</ecNumber>
    </recommendedName>
</protein>
<dbReference type="GO" id="GO:0016787">
    <property type="term" value="F:hydrolase activity"/>
    <property type="evidence" value="ECO:0007669"/>
    <property type="project" value="UniProtKB-KW"/>
</dbReference>
<dbReference type="GO" id="GO:0046872">
    <property type="term" value="F:metal ion binding"/>
    <property type="evidence" value="ECO:0007669"/>
    <property type="project" value="UniProtKB-KW"/>
</dbReference>
<dbReference type="Pfam" id="PF01223">
    <property type="entry name" value="Endonuclease_NS"/>
    <property type="match status" value="1"/>
</dbReference>
<proteinExistence type="inferred from homology"/>
<comment type="cofactor">
    <cofactor evidence="1 6">
        <name>Mg(2+)</name>
        <dbReference type="ChEBI" id="CHEBI:18420"/>
    </cofactor>
</comment>
<keyword evidence="5 6" id="KW-0479">Metal-binding</keyword>
<evidence type="ECO:0000256" key="5">
    <source>
        <dbReference type="PIRSR" id="PIRSR640255-2"/>
    </source>
</evidence>
<keyword evidence="7" id="KW-0812">Transmembrane</keyword>
<evidence type="ECO:0000259" key="8">
    <source>
        <dbReference type="SMART" id="SM00477"/>
    </source>
</evidence>
<dbReference type="RefSeq" id="WP_219050716.1">
    <property type="nucleotide sequence ID" value="NZ_JAHWDP010000001.1"/>
</dbReference>
<dbReference type="InterPro" id="IPR020821">
    <property type="entry name" value="ENPP1-3/EXOG-like_nuc-like"/>
</dbReference>
<feature type="transmembrane region" description="Helical" evidence="7">
    <location>
        <begin position="5"/>
        <end position="21"/>
    </location>
</feature>
<feature type="binding site" evidence="5">
    <location>
        <position position="154"/>
    </location>
    <ligand>
        <name>Mg(2+)</name>
        <dbReference type="ChEBI" id="CHEBI:18420"/>
        <note>catalytic</note>
    </ligand>
</feature>
<evidence type="ECO:0000256" key="3">
    <source>
        <dbReference type="ARBA" id="ARBA00022842"/>
    </source>
</evidence>
<dbReference type="GO" id="GO:0003676">
    <property type="term" value="F:nucleic acid binding"/>
    <property type="evidence" value="ECO:0007669"/>
    <property type="project" value="InterPro"/>
</dbReference>
<keyword evidence="3" id="KW-0460">Magnesium</keyword>
<evidence type="ECO:0000256" key="6">
    <source>
        <dbReference type="RuleBase" id="RU366055"/>
    </source>
</evidence>
<sequence>MNRRYLYPILTILVVAILYFAEKYVNKQTEAYPDTSKVLVESSQEFSENLLPTSTTGAIVTHGFFTLSYSEVHEQAEWVAYELSQSHLSNNEFERPYFVEDREVKTGSADYRNYKNSGFDRGHLCPAGDRRFSYEAYHETFLTSNISPQDREFNSGVWNFLEQKVRYWAKKYDGVYVVTGGVLKEALPTIGDENVSVPEEFYKIILDASDGNFKVLAFLIPNKATNESFYEFVVPVDDIEAKTGIDFFSSLPDSIEEKLEASTDLKGWGKR</sequence>
<dbReference type="CDD" id="cd00091">
    <property type="entry name" value="NUC"/>
    <property type="match status" value="1"/>
</dbReference>
<keyword evidence="2 6" id="KW-0378">Hydrolase</keyword>
<evidence type="ECO:0000256" key="2">
    <source>
        <dbReference type="ARBA" id="ARBA00022801"/>
    </source>
</evidence>
<feature type="domain" description="ENPP1-3/EXOG-like endonuclease/phosphodiesterase" evidence="8">
    <location>
        <begin position="62"/>
        <end position="254"/>
    </location>
</feature>
<dbReference type="EC" id="3.1.30.-" evidence="6"/>
<dbReference type="InterPro" id="IPR001604">
    <property type="entry name" value="Endo_G_ENPP1-like_dom"/>
</dbReference>
<dbReference type="SMART" id="SM00892">
    <property type="entry name" value="Endonuclease_NS"/>
    <property type="match status" value="1"/>
</dbReference>
<evidence type="ECO:0000313" key="11">
    <source>
        <dbReference type="Proteomes" id="UP001138686"/>
    </source>
</evidence>
<dbReference type="GO" id="GO:0004519">
    <property type="term" value="F:endonuclease activity"/>
    <property type="evidence" value="ECO:0007669"/>
    <property type="project" value="UniProtKB-UniRule"/>
</dbReference>
<feature type="domain" description="DNA/RNA non-specific endonuclease/pyrophosphatase/phosphodiesterase" evidence="9">
    <location>
        <begin position="61"/>
        <end position="254"/>
    </location>
</feature>
<feature type="active site" description="Proton acceptor" evidence="4">
    <location>
        <position position="123"/>
    </location>
</feature>
<comment type="caution">
    <text evidence="10">The sequence shown here is derived from an EMBL/GenBank/DDBJ whole genome shotgun (WGS) entry which is preliminary data.</text>
</comment>
<evidence type="ECO:0000256" key="4">
    <source>
        <dbReference type="PIRSR" id="PIRSR640255-1"/>
    </source>
</evidence>
<reference evidence="10" key="1">
    <citation type="submission" date="2021-07" db="EMBL/GenBank/DDBJ databases">
        <title>Aureisphaera sp. CAU 1614 isolated from sea sediment.</title>
        <authorList>
            <person name="Kim W."/>
        </authorList>
    </citation>
    <scope>NUCLEOTIDE SEQUENCE</scope>
    <source>
        <strain evidence="10">CAU 1614</strain>
    </source>
</reference>
<keyword evidence="7" id="KW-0472">Membrane</keyword>
<dbReference type="InterPro" id="IPR018524">
    <property type="entry name" value="DNA/RNA_endonuclease_AS"/>
</dbReference>
<organism evidence="10 11">
    <name type="scientific">Halomarinibacterium sedimenti</name>
    <dbReference type="NCBI Taxonomy" id="2857106"/>
    <lineage>
        <taxon>Bacteria</taxon>
        <taxon>Pseudomonadati</taxon>
        <taxon>Bacteroidota</taxon>
        <taxon>Flavobacteriia</taxon>
        <taxon>Flavobacteriales</taxon>
        <taxon>Flavobacteriaceae</taxon>
        <taxon>Halomarinibacterium</taxon>
    </lineage>
</organism>
<dbReference type="PANTHER" id="PTHR13966:SF5">
    <property type="entry name" value="ENDONUCLEASE G, MITOCHONDRIAL"/>
    <property type="match status" value="1"/>
</dbReference>
<dbReference type="PANTHER" id="PTHR13966">
    <property type="entry name" value="ENDONUCLEASE RELATED"/>
    <property type="match status" value="1"/>
</dbReference>
<name>A0A9X1FM85_9FLAO</name>
<evidence type="ECO:0000259" key="9">
    <source>
        <dbReference type="SMART" id="SM00892"/>
    </source>
</evidence>
<evidence type="ECO:0000313" key="10">
    <source>
        <dbReference type="EMBL" id="MBW2936833.1"/>
    </source>
</evidence>
<dbReference type="AlphaFoldDB" id="A0A9X1FM85"/>
<comment type="similarity">
    <text evidence="6">Belongs to the DNA/RNA non-specific endonuclease family.</text>
</comment>
<dbReference type="SMART" id="SM00477">
    <property type="entry name" value="NUC"/>
    <property type="match status" value="1"/>
</dbReference>
<keyword evidence="7" id="KW-1133">Transmembrane helix</keyword>
<dbReference type="InterPro" id="IPR040255">
    <property type="entry name" value="Non-specific_endonuclease"/>
</dbReference>
<dbReference type="EMBL" id="JAHWDP010000001">
    <property type="protein sequence ID" value="MBW2936833.1"/>
    <property type="molecule type" value="Genomic_DNA"/>
</dbReference>